<dbReference type="GO" id="GO:0022857">
    <property type="term" value="F:transmembrane transporter activity"/>
    <property type="evidence" value="ECO:0007669"/>
    <property type="project" value="InterPro"/>
</dbReference>
<dbReference type="OrthoDB" id="9792579at2"/>
<protein>
    <submittedName>
        <fullName evidence="7">Putative ABC transporter permease protein</fullName>
    </submittedName>
</protein>
<dbReference type="Proteomes" id="UP000011863">
    <property type="component" value="Chromosome"/>
</dbReference>
<evidence type="ECO:0000256" key="1">
    <source>
        <dbReference type="ARBA" id="ARBA00004651"/>
    </source>
</evidence>
<keyword evidence="4 6" id="KW-1133">Transmembrane helix</keyword>
<dbReference type="PANTHER" id="PTHR43370">
    <property type="entry name" value="SUGAR ABC TRANSPORTER INTEGRAL MEMBRANE PROTEIN-RELATED"/>
    <property type="match status" value="1"/>
</dbReference>
<dbReference type="InterPro" id="IPR001851">
    <property type="entry name" value="ABC_transp_permease"/>
</dbReference>
<evidence type="ECO:0000256" key="3">
    <source>
        <dbReference type="ARBA" id="ARBA00022692"/>
    </source>
</evidence>
<keyword evidence="2" id="KW-1003">Cell membrane</keyword>
<dbReference type="KEGG" id="aym:YM304_01540"/>
<evidence type="ECO:0000256" key="5">
    <source>
        <dbReference type="ARBA" id="ARBA00023136"/>
    </source>
</evidence>
<evidence type="ECO:0000256" key="6">
    <source>
        <dbReference type="SAM" id="Phobius"/>
    </source>
</evidence>
<dbReference type="Pfam" id="PF02653">
    <property type="entry name" value="BPD_transp_2"/>
    <property type="match status" value="1"/>
</dbReference>
<feature type="transmembrane region" description="Helical" evidence="6">
    <location>
        <begin position="39"/>
        <end position="59"/>
    </location>
</feature>
<feature type="transmembrane region" description="Helical" evidence="6">
    <location>
        <begin position="257"/>
        <end position="276"/>
    </location>
</feature>
<dbReference type="EMBL" id="AP012057">
    <property type="protein sequence ID" value="BAN00468.1"/>
    <property type="molecule type" value="Genomic_DNA"/>
</dbReference>
<dbReference type="RefSeq" id="WP_015439716.1">
    <property type="nucleotide sequence ID" value="NC_020520.1"/>
</dbReference>
<comment type="subcellular location">
    <subcellularLocation>
        <location evidence="1">Cell membrane</location>
        <topology evidence="1">Multi-pass membrane protein</topology>
    </subcellularLocation>
</comment>
<reference evidence="7 8" key="1">
    <citation type="journal article" date="2013" name="Int. J. Syst. Evol. Microbiol.">
        <title>Ilumatobacter nonamiense sp. nov. and Ilumatobacter coccineum sp. nov., isolated from seashore sand.</title>
        <authorList>
            <person name="Matsumoto A."/>
            <person name="Kasai H."/>
            <person name="Matsuo Y."/>
            <person name="Shizuri Y."/>
            <person name="Ichikawa N."/>
            <person name="Fujita N."/>
            <person name="Omura S."/>
            <person name="Takahashi Y."/>
        </authorList>
    </citation>
    <scope>NUCLEOTIDE SEQUENCE [LARGE SCALE GENOMIC DNA]</scope>
    <source>
        <strain evidence="8">NBRC 103263 / KCTC 29153 / YM16-304</strain>
    </source>
</reference>
<keyword evidence="8" id="KW-1185">Reference proteome</keyword>
<evidence type="ECO:0000313" key="7">
    <source>
        <dbReference type="EMBL" id="BAN00468.1"/>
    </source>
</evidence>
<gene>
    <name evidence="7" type="ORF">YM304_01540</name>
</gene>
<feature type="transmembrane region" description="Helical" evidence="6">
    <location>
        <begin position="162"/>
        <end position="178"/>
    </location>
</feature>
<proteinExistence type="predicted"/>
<dbReference type="CDD" id="cd06580">
    <property type="entry name" value="TM_PBP1_transp_TpRbsC_like"/>
    <property type="match status" value="1"/>
</dbReference>
<sequence length="324" mass="34269">MSEFFTVSVLVATLASGIRLATPFLLASLGEMIGQRSGVLNLGVEGVMLIGAFASYFTVLRAESVKSTVPGIDWVPDTLLGVVVALLVGLLMGLVYAFMTVVMHAEQGISGIGIFLFGLGFTDLLFQKQVGTPRPITGISKFEIPLLSDIPKIGEIFFQHNVFVYVAFLLVPIVWFVINKTTFGLDIRAVGETPEAADTLGVSVNRVRLQTILISNMLAGLAGAALALEIGIFQQNLTAGQGFIAIALVYFGGWRPWGVMAGALLFGIVSATVLQLKTLGIVEGASSSLMAMAPAVLTIVVLVIVSRRIAPPAALTRPFDRAAS</sequence>
<name>A0A6C7E787_ILUCY</name>
<feature type="transmembrane region" description="Helical" evidence="6">
    <location>
        <begin position="79"/>
        <end position="102"/>
    </location>
</feature>
<dbReference type="AlphaFoldDB" id="A0A6C7E787"/>
<accession>A0A6C7E787</accession>
<keyword evidence="3 6" id="KW-0812">Transmembrane</keyword>
<feature type="transmembrane region" description="Helical" evidence="6">
    <location>
        <begin position="209"/>
        <end position="228"/>
    </location>
</feature>
<feature type="transmembrane region" description="Helical" evidence="6">
    <location>
        <begin position="288"/>
        <end position="310"/>
    </location>
</feature>
<evidence type="ECO:0000313" key="8">
    <source>
        <dbReference type="Proteomes" id="UP000011863"/>
    </source>
</evidence>
<feature type="transmembrane region" description="Helical" evidence="6">
    <location>
        <begin position="108"/>
        <end position="126"/>
    </location>
</feature>
<evidence type="ECO:0000256" key="2">
    <source>
        <dbReference type="ARBA" id="ARBA00022475"/>
    </source>
</evidence>
<dbReference type="GO" id="GO:0005886">
    <property type="term" value="C:plasma membrane"/>
    <property type="evidence" value="ECO:0007669"/>
    <property type="project" value="UniProtKB-SubCell"/>
</dbReference>
<keyword evidence="5 6" id="KW-0472">Membrane</keyword>
<dbReference type="PANTHER" id="PTHR43370:SF2">
    <property type="entry name" value="ABC TRANSPORTER PERMEASE PROTEIN"/>
    <property type="match status" value="1"/>
</dbReference>
<evidence type="ECO:0000256" key="4">
    <source>
        <dbReference type="ARBA" id="ARBA00022989"/>
    </source>
</evidence>
<organism evidence="7 8">
    <name type="scientific">Ilumatobacter coccineus (strain NBRC 103263 / KCTC 29153 / YM16-304)</name>
    <dbReference type="NCBI Taxonomy" id="1313172"/>
    <lineage>
        <taxon>Bacteria</taxon>
        <taxon>Bacillati</taxon>
        <taxon>Actinomycetota</taxon>
        <taxon>Acidimicrobiia</taxon>
        <taxon>Acidimicrobiales</taxon>
        <taxon>Ilumatobacteraceae</taxon>
        <taxon>Ilumatobacter</taxon>
    </lineage>
</organism>